<comment type="caution">
    <text evidence="2">The sequence shown here is derived from an EMBL/GenBank/DDBJ whole genome shotgun (WGS) entry which is preliminary data.</text>
</comment>
<gene>
    <name evidence="2" type="ORF">O204_22630</name>
</gene>
<feature type="compositionally biased region" description="Basic and acidic residues" evidence="1">
    <location>
        <begin position="66"/>
        <end position="76"/>
    </location>
</feature>
<proteinExistence type="predicted"/>
<dbReference type="Proteomes" id="UP000016504">
    <property type="component" value="Unassembled WGS sequence"/>
</dbReference>
<evidence type="ECO:0000256" key="1">
    <source>
        <dbReference type="SAM" id="MobiDB-lite"/>
    </source>
</evidence>
<protein>
    <submittedName>
        <fullName evidence="2">Uncharacterized protein</fullName>
    </submittedName>
</protein>
<name>U1TMS3_9PSED</name>
<evidence type="ECO:0000313" key="2">
    <source>
        <dbReference type="EMBL" id="ERH59781.1"/>
    </source>
</evidence>
<organism evidence="2 3">
    <name type="scientific">Pseudomonas simiae</name>
    <dbReference type="NCBI Taxonomy" id="321846"/>
    <lineage>
        <taxon>Bacteria</taxon>
        <taxon>Pseudomonadati</taxon>
        <taxon>Pseudomonadota</taxon>
        <taxon>Gammaproteobacteria</taxon>
        <taxon>Pseudomonadales</taxon>
        <taxon>Pseudomonadaceae</taxon>
        <taxon>Pseudomonas</taxon>
    </lineage>
</organism>
<reference evidence="2 3" key="1">
    <citation type="submission" date="2013-08" db="EMBL/GenBank/DDBJ databases">
        <title>Biodegradation of aromatic compounds in biofilm forming Pseudomonas isolated from sewage sludge.</title>
        <authorList>
            <person name="Qureshi A."/>
            <person name="Ghosh S."/>
            <person name="Khardenavis A.A."/>
            <person name="Kapley A."/>
            <person name="Purohit H.J."/>
        </authorList>
    </citation>
    <scope>NUCLEOTIDE SEQUENCE [LARGE SCALE GENOMIC DNA]</scope>
    <source>
        <strain evidence="2 3">EGD-AQ6</strain>
    </source>
</reference>
<sequence length="76" mass="8958">MGRFRQTGQKWLRTKTFKNLGKYGEIHTLMLECEQHVLKQDMLRRCNGMRNRQAVADQGDSGHGFNHRDAVRRDDL</sequence>
<evidence type="ECO:0000313" key="3">
    <source>
        <dbReference type="Proteomes" id="UP000016504"/>
    </source>
</evidence>
<dbReference type="EMBL" id="AVQG01000009">
    <property type="protein sequence ID" value="ERH59781.1"/>
    <property type="molecule type" value="Genomic_DNA"/>
</dbReference>
<dbReference type="AlphaFoldDB" id="U1TMS3"/>
<accession>U1TMS3</accession>
<feature type="region of interest" description="Disordered" evidence="1">
    <location>
        <begin position="54"/>
        <end position="76"/>
    </location>
</feature>